<dbReference type="CDD" id="cd04301">
    <property type="entry name" value="NAT_SF"/>
    <property type="match status" value="1"/>
</dbReference>
<feature type="domain" description="N-acetyltransferase" evidence="1">
    <location>
        <begin position="45"/>
        <end position="195"/>
    </location>
</feature>
<dbReference type="AlphaFoldDB" id="A0A8H3FA42"/>
<evidence type="ECO:0000313" key="2">
    <source>
        <dbReference type="EMBL" id="CAF9920764.1"/>
    </source>
</evidence>
<dbReference type="EMBL" id="CAJPDQ010000016">
    <property type="protein sequence ID" value="CAF9920764.1"/>
    <property type="molecule type" value="Genomic_DNA"/>
</dbReference>
<dbReference type="InterPro" id="IPR000182">
    <property type="entry name" value="GNAT_dom"/>
</dbReference>
<name>A0A8H3FA42_9LECA</name>
<keyword evidence="3" id="KW-1185">Reference proteome</keyword>
<protein>
    <recommendedName>
        <fullName evidence="1">N-acetyltransferase domain-containing protein</fullName>
    </recommendedName>
</protein>
<dbReference type="PANTHER" id="PTHR43441">
    <property type="entry name" value="RIBOSOMAL-PROTEIN-SERINE ACETYLTRANSFERASE"/>
    <property type="match status" value="1"/>
</dbReference>
<dbReference type="GO" id="GO:1990189">
    <property type="term" value="F:protein N-terminal-serine acetyltransferase activity"/>
    <property type="evidence" value="ECO:0007669"/>
    <property type="project" value="TreeGrafter"/>
</dbReference>
<dbReference type="GO" id="GO:0008999">
    <property type="term" value="F:protein-N-terminal-alanine acetyltransferase activity"/>
    <property type="evidence" value="ECO:0007669"/>
    <property type="project" value="TreeGrafter"/>
</dbReference>
<sequence length="231" mass="25761">MSASKASFCFPVPILENSRLKLVPFDLETHGGAYIDGFKDEPQLFKYMPSGPCTSVEELGRFLDRQISSRDDRCWLAIILKPNVPDGDEVLVGTIGYLNADPANCKIEIGYINVLPQFQGKGIGKIATGLLIIYAMDASPAGLGLRRCVWQAHAANEASRSLALKMLFTYEGTQRFERLMPDHKEGNGYDTSNMPDIFGRKLTQSRDTAVFGHYCDEWAEKRPMLMNIIDS</sequence>
<evidence type="ECO:0000259" key="1">
    <source>
        <dbReference type="PROSITE" id="PS51186"/>
    </source>
</evidence>
<dbReference type="InterPro" id="IPR051908">
    <property type="entry name" value="Ribosomal_N-acetyltransferase"/>
</dbReference>
<organism evidence="2 3">
    <name type="scientific">Gomphillus americanus</name>
    <dbReference type="NCBI Taxonomy" id="1940652"/>
    <lineage>
        <taxon>Eukaryota</taxon>
        <taxon>Fungi</taxon>
        <taxon>Dikarya</taxon>
        <taxon>Ascomycota</taxon>
        <taxon>Pezizomycotina</taxon>
        <taxon>Lecanoromycetes</taxon>
        <taxon>OSLEUM clade</taxon>
        <taxon>Ostropomycetidae</taxon>
        <taxon>Ostropales</taxon>
        <taxon>Graphidaceae</taxon>
        <taxon>Gomphilloideae</taxon>
        <taxon>Gomphillus</taxon>
    </lineage>
</organism>
<gene>
    <name evidence="2" type="ORF">GOMPHAMPRED_002131</name>
</gene>
<dbReference type="Pfam" id="PF13302">
    <property type="entry name" value="Acetyltransf_3"/>
    <property type="match status" value="1"/>
</dbReference>
<proteinExistence type="predicted"/>
<comment type="caution">
    <text evidence="2">The sequence shown here is derived from an EMBL/GenBank/DDBJ whole genome shotgun (WGS) entry which is preliminary data.</text>
</comment>
<dbReference type="InterPro" id="IPR016181">
    <property type="entry name" value="Acyl_CoA_acyltransferase"/>
</dbReference>
<dbReference type="Gene3D" id="3.40.630.30">
    <property type="match status" value="1"/>
</dbReference>
<dbReference type="PANTHER" id="PTHR43441:SF5">
    <property type="entry name" value="FAMILY ACETYLTRANSFERASE, PUTATIVE-RELATED"/>
    <property type="match status" value="1"/>
</dbReference>
<evidence type="ECO:0000313" key="3">
    <source>
        <dbReference type="Proteomes" id="UP000664169"/>
    </source>
</evidence>
<dbReference type="Proteomes" id="UP000664169">
    <property type="component" value="Unassembled WGS sequence"/>
</dbReference>
<dbReference type="SUPFAM" id="SSF55729">
    <property type="entry name" value="Acyl-CoA N-acyltransferases (Nat)"/>
    <property type="match status" value="1"/>
</dbReference>
<dbReference type="OrthoDB" id="41238at2759"/>
<reference evidence="2" key="1">
    <citation type="submission" date="2021-03" db="EMBL/GenBank/DDBJ databases">
        <authorList>
            <person name="Tagirdzhanova G."/>
        </authorList>
    </citation>
    <scope>NUCLEOTIDE SEQUENCE</scope>
</reference>
<dbReference type="PROSITE" id="PS51186">
    <property type="entry name" value="GNAT"/>
    <property type="match status" value="1"/>
</dbReference>
<accession>A0A8H3FA42</accession>